<feature type="transmembrane region" description="Helical" evidence="1">
    <location>
        <begin position="139"/>
        <end position="160"/>
    </location>
</feature>
<evidence type="ECO:0000256" key="1">
    <source>
        <dbReference type="SAM" id="Phobius"/>
    </source>
</evidence>
<evidence type="ECO:0000313" key="3">
    <source>
        <dbReference type="Proteomes" id="UP000787568"/>
    </source>
</evidence>
<proteinExistence type="predicted"/>
<name>A0AAJ1E0L8_9PSED</name>
<accession>A0AAJ1E0L8</accession>
<feature type="transmembrane region" description="Helical" evidence="1">
    <location>
        <begin position="181"/>
        <end position="201"/>
    </location>
</feature>
<evidence type="ECO:0000313" key="2">
    <source>
        <dbReference type="EMBL" id="MBU4632120.1"/>
    </source>
</evidence>
<sequence length="257" mass="27990">MQPGAVLLSFTRAPWPLLFATAGLGLALCLYTAGHRSLPAFCSAVGGLSIVTSWPTALKAELALNPAQQMLADWALMLLAMMPPLLAMPLMHVWRSSLPRRRIRAALGFLLGYTALWMAAGPLLMGLALLLQLSVADSALATALLVALLWSASPWQRAALNRGHRLRRIGLFGWAADRDCLVFGATHGALCIASCWAWMLVPLLGGAWHIPLMLVAGAIMLVERLAPGDRPRWHWPAILPRLDLWLLMTRKVAHAHD</sequence>
<dbReference type="AlphaFoldDB" id="A0AAJ1E0L8"/>
<keyword evidence="1" id="KW-0472">Membrane</keyword>
<dbReference type="Pfam" id="PF09948">
    <property type="entry name" value="PpoB2"/>
    <property type="match status" value="1"/>
</dbReference>
<dbReference type="InterPro" id="IPR018688">
    <property type="entry name" value="PpoB2-like"/>
</dbReference>
<dbReference type="EMBL" id="JAEEFW010000001">
    <property type="protein sequence ID" value="MBU4632120.1"/>
    <property type="molecule type" value="Genomic_DNA"/>
</dbReference>
<dbReference type="RefSeq" id="WP_216310098.1">
    <property type="nucleotide sequence ID" value="NZ_JAEEFW010000001.1"/>
</dbReference>
<feature type="transmembrane region" description="Helical" evidence="1">
    <location>
        <begin position="106"/>
        <end position="133"/>
    </location>
</feature>
<feature type="transmembrane region" description="Helical" evidence="1">
    <location>
        <begin position="38"/>
        <end position="54"/>
    </location>
</feature>
<gene>
    <name evidence="2" type="ORF">I8747_04750</name>
</gene>
<reference evidence="2" key="1">
    <citation type="submission" date="2020-12" db="EMBL/GenBank/DDBJ databases">
        <title>Generalized mutagenesis with transposon Tn5. A laboratory procedure for the identification of genes responsible for a bacterial phenotype and its regulation, illustrated with phenazine production in Pseudomonas chlororaphis.</title>
        <authorList>
            <person name="Muzio F."/>
            <person name="Sobrero P."/>
            <person name="Agaras B."/>
            <person name="Valverde C."/>
        </authorList>
    </citation>
    <scope>NUCLEOTIDE SEQUENCE</scope>
    <source>
        <strain evidence="2">SMMP3</strain>
    </source>
</reference>
<organism evidence="2 3">
    <name type="scientific">Pseudomonas chlororaphis subsp. aurantiaca</name>
    <dbReference type="NCBI Taxonomy" id="86192"/>
    <lineage>
        <taxon>Bacteria</taxon>
        <taxon>Pseudomonadati</taxon>
        <taxon>Pseudomonadota</taxon>
        <taxon>Gammaproteobacteria</taxon>
        <taxon>Pseudomonadales</taxon>
        <taxon>Pseudomonadaceae</taxon>
        <taxon>Pseudomonas</taxon>
    </lineage>
</organism>
<keyword evidence="1" id="KW-1133">Transmembrane helix</keyword>
<comment type="caution">
    <text evidence="2">The sequence shown here is derived from an EMBL/GenBank/DDBJ whole genome shotgun (WGS) entry which is preliminary data.</text>
</comment>
<keyword evidence="1" id="KW-0812">Transmembrane</keyword>
<protein>
    <submittedName>
        <fullName evidence="2">DUF2182 domain-containing protein</fullName>
    </submittedName>
</protein>
<feature type="transmembrane region" description="Helical" evidence="1">
    <location>
        <begin position="207"/>
        <end position="226"/>
    </location>
</feature>
<dbReference type="Proteomes" id="UP000787568">
    <property type="component" value="Unassembled WGS sequence"/>
</dbReference>
<feature type="transmembrane region" description="Helical" evidence="1">
    <location>
        <begin position="13"/>
        <end position="31"/>
    </location>
</feature>
<feature type="transmembrane region" description="Helical" evidence="1">
    <location>
        <begin position="74"/>
        <end position="94"/>
    </location>
</feature>